<evidence type="ECO:0000259" key="1">
    <source>
        <dbReference type="Pfam" id="PF12770"/>
    </source>
</evidence>
<feature type="domain" description="CHAT" evidence="1">
    <location>
        <begin position="900"/>
        <end position="1212"/>
    </location>
</feature>
<proteinExistence type="predicted"/>
<reference evidence="2 3" key="1">
    <citation type="submission" date="2021-01" db="EMBL/GenBank/DDBJ databases">
        <title>WGS of actinomycetes isolated from Thailand.</title>
        <authorList>
            <person name="Thawai C."/>
        </authorList>
    </citation>
    <scope>NUCLEOTIDE SEQUENCE [LARGE SCALE GENOMIC DNA]</scope>
    <source>
        <strain evidence="2 3">CH5-8</strain>
    </source>
</reference>
<accession>A0ABS1P2M7</accession>
<name>A0ABS1P2M7_9ACTN</name>
<dbReference type="EMBL" id="JAERRH010000006">
    <property type="protein sequence ID" value="MBL1106628.1"/>
    <property type="molecule type" value="Genomic_DNA"/>
</dbReference>
<evidence type="ECO:0000313" key="2">
    <source>
        <dbReference type="EMBL" id="MBL1106628.1"/>
    </source>
</evidence>
<evidence type="ECO:0000313" key="3">
    <source>
        <dbReference type="Proteomes" id="UP000621386"/>
    </source>
</evidence>
<organism evidence="2 3">
    <name type="scientific">Streptomyces musisoli</name>
    <dbReference type="NCBI Taxonomy" id="2802280"/>
    <lineage>
        <taxon>Bacteria</taxon>
        <taxon>Bacillati</taxon>
        <taxon>Actinomycetota</taxon>
        <taxon>Actinomycetes</taxon>
        <taxon>Kitasatosporales</taxon>
        <taxon>Streptomycetaceae</taxon>
        <taxon>Streptomyces</taxon>
    </lineage>
</organism>
<dbReference type="InterPro" id="IPR024983">
    <property type="entry name" value="CHAT_dom"/>
</dbReference>
<gene>
    <name evidence="2" type="ORF">JK361_18820</name>
</gene>
<dbReference type="RefSeq" id="WP_201819389.1">
    <property type="nucleotide sequence ID" value="NZ_JAERRH010000006.1"/>
</dbReference>
<dbReference type="Pfam" id="PF12770">
    <property type="entry name" value="CHAT"/>
    <property type="match status" value="1"/>
</dbReference>
<keyword evidence="3" id="KW-1185">Reference proteome</keyword>
<comment type="caution">
    <text evidence="2">The sequence shown here is derived from an EMBL/GenBank/DDBJ whole genome shotgun (WGS) entry which is preliminary data.</text>
</comment>
<dbReference type="Proteomes" id="UP000621386">
    <property type="component" value="Unassembled WGS sequence"/>
</dbReference>
<protein>
    <submittedName>
        <fullName evidence="2">CHAT domain-containing protein</fullName>
    </submittedName>
</protein>
<sequence>MADTEGRGVAGETGDAHEQLIGLLLTEQRGSDPAAYLSGEPSTEDPTWGGWLRPAAALAAGEPKRALALLARSEPAPPGHAPLAGALRAAAVAMEHNWHPGAAFLHLRREDFRALTDADSGTEAAIASITDPPVRLCAHLAGQVGVVLLSARMTLGHATASIAARSHSLRYAARSPWTEREPADDVLQPLEWFDALYEPLVALGHADVRAYHRLLAADLRVRAGDRATATPLLRDAEQCITGNHAAEGFAALLTGDWQLGPPGTAECCTLEPAAPDPAVLAAAAASYERAEASYGLAKSSRGRAAALLRLAHTHRLAGRHEKCRDLLGQALGLAVSAGDGGCTALVRVHQALGLIEAGEAGEAESAAAERIVNWATTDGSSSWLRGLRHLVEDRSRYWGAQGEVVKSKRAGLLAMRLTSEPAGGRGNPTARATAGSYQRAGHRLATFVLSGMEQQEHLHRIRQRTDRGEPLDLTDCLGVIQCGKVLHDQASALRDPDLIAAARSSIQSAIDVAESLLTAADAKETDTDDTGSASTDALRSVLGMLESDLVTSRAQETWFRSRRARSAGLDAEADLHAHQTLREAERITDPMFAGLVRCSAHLDLRNRSAARAEVAAIEEHLSASQAAALWLNVGEPERAAPYVRRIGADGPEPAQPWELPAFQADLELGRGVYDKAAGHALRGLSAYEERRIRLARDALRASSADDPVVAGLYHAAVLSLLEGCRPDAAAASFDVAERTRSGFLDAVRALDAVGDDQAAHTAVRNWLAAEIRWSAQFETEAAALRRSAVTAPVPERRRRIDEVERDLDAAESEVRRLAPAAFTASHTTEPPDAAAVATALSRDAVLLTYHLHDDDLVGWAMTRDTLRPRRHARWAHGTVASVRRFHAWCAGEDGGGDGEADGQELADLMLEPFRRQLRDRRKVIVILPAGLALLPFHALPWDGDLLGATHEVSYLPAASLLTRRQPPERPWPELDALLVGNPATTPRLGLAPLPGTAAETAEIARLLPRHRLLTGTAATRAEVLQAASNCAVIHLATHGLIDDLAPHRGRLQLAGDDHFGLADLLTAARAPQLLTLSACDTGRGTATAGGDVLGLTRAALITGARHAVVSLWPVRDSTGCLVITRTYRRLADDPAASVGAALAQAQLEVRNLSATERDEEFRALSARAGECPGPAYRSRSWHRLGTRDSEQLRSAEADDRHPYHWAPFIHVGV</sequence>